<keyword evidence="2 5" id="KW-0812">Transmembrane</keyword>
<accession>A0AAW2ZI90</accession>
<feature type="transmembrane region" description="Helical" evidence="5">
    <location>
        <begin position="309"/>
        <end position="327"/>
    </location>
</feature>
<comment type="subcellular location">
    <subcellularLocation>
        <location evidence="1">Membrane</location>
        <topology evidence="1">Multi-pass membrane protein</topology>
    </subcellularLocation>
</comment>
<name>A0AAW2ZI90_9EUKA</name>
<evidence type="ECO:0000256" key="5">
    <source>
        <dbReference type="SAM" id="Phobius"/>
    </source>
</evidence>
<feature type="transmembrane region" description="Helical" evidence="5">
    <location>
        <begin position="157"/>
        <end position="174"/>
    </location>
</feature>
<feature type="transmembrane region" description="Helical" evidence="5">
    <location>
        <begin position="212"/>
        <end position="231"/>
    </location>
</feature>
<evidence type="ECO:0000259" key="6">
    <source>
        <dbReference type="Pfam" id="PF03151"/>
    </source>
</evidence>
<keyword evidence="8" id="KW-1185">Reference proteome</keyword>
<evidence type="ECO:0000256" key="4">
    <source>
        <dbReference type="ARBA" id="ARBA00023136"/>
    </source>
</evidence>
<keyword evidence="3 5" id="KW-1133">Transmembrane helix</keyword>
<evidence type="ECO:0000313" key="7">
    <source>
        <dbReference type="EMBL" id="KAL0489073.1"/>
    </source>
</evidence>
<dbReference type="GO" id="GO:0016020">
    <property type="term" value="C:membrane"/>
    <property type="evidence" value="ECO:0007669"/>
    <property type="project" value="UniProtKB-SubCell"/>
</dbReference>
<feature type="transmembrane region" description="Helical" evidence="5">
    <location>
        <begin position="180"/>
        <end position="200"/>
    </location>
</feature>
<evidence type="ECO:0000256" key="2">
    <source>
        <dbReference type="ARBA" id="ARBA00022692"/>
    </source>
</evidence>
<organism evidence="7 8">
    <name type="scientific">Acrasis kona</name>
    <dbReference type="NCBI Taxonomy" id="1008807"/>
    <lineage>
        <taxon>Eukaryota</taxon>
        <taxon>Discoba</taxon>
        <taxon>Heterolobosea</taxon>
        <taxon>Tetramitia</taxon>
        <taxon>Eutetramitia</taxon>
        <taxon>Acrasidae</taxon>
        <taxon>Acrasis</taxon>
    </lineage>
</organism>
<evidence type="ECO:0000256" key="1">
    <source>
        <dbReference type="ARBA" id="ARBA00004141"/>
    </source>
</evidence>
<dbReference type="EMBL" id="JAOPGA020001514">
    <property type="protein sequence ID" value="KAL0489073.1"/>
    <property type="molecule type" value="Genomic_DNA"/>
</dbReference>
<feature type="transmembrane region" description="Helical" evidence="5">
    <location>
        <begin position="67"/>
        <end position="91"/>
    </location>
</feature>
<feature type="transmembrane region" description="Helical" evidence="5">
    <location>
        <begin position="128"/>
        <end position="150"/>
    </location>
</feature>
<sequence>MSTTLVPRNVKDTKIDITTNDDLNTQSRIVNRASASLLKTIFYILGNVASSVLIIIVNKAIMTSYGFNYSLVLTLLHFSFMSIFFGALIMLKLIEVRSLPLRSVVYIAVSNVGSIVLMNMSLHYNSVGFYQTSKLACIPAMVLVETFVYGKTFSTRVKLSLALLCFGVGIVTITDVKLNVLGAVIGVGAVLATTVSQVAISENQKIHNIHSFQMLEAIVAPQFLVSFLIAIPAELVPNADDIIRALQVPNLTYLIGLSCVLSVSVNVFFVALVGATSAVTYQVVGHSKTCLVLVLGFLFFPVNMKTDDLVKNITGIVFALFGTILYGHYKNVETEKKVDTQ</sequence>
<dbReference type="InterPro" id="IPR004853">
    <property type="entry name" value="Sugar_P_trans_dom"/>
</dbReference>
<protein>
    <recommendedName>
        <fullName evidence="6">Sugar phosphate transporter domain-containing protein</fullName>
    </recommendedName>
</protein>
<feature type="transmembrane region" description="Helical" evidence="5">
    <location>
        <begin position="251"/>
        <end position="273"/>
    </location>
</feature>
<dbReference type="Proteomes" id="UP001431209">
    <property type="component" value="Unassembled WGS sequence"/>
</dbReference>
<dbReference type="InterPro" id="IPR050186">
    <property type="entry name" value="TPT_transporter"/>
</dbReference>
<feature type="domain" description="Sugar phosphate transporter" evidence="6">
    <location>
        <begin position="49"/>
        <end position="326"/>
    </location>
</feature>
<dbReference type="AlphaFoldDB" id="A0AAW2ZI90"/>
<proteinExistence type="predicted"/>
<dbReference type="Pfam" id="PF03151">
    <property type="entry name" value="TPT"/>
    <property type="match status" value="1"/>
</dbReference>
<comment type="caution">
    <text evidence="7">The sequence shown here is derived from an EMBL/GenBank/DDBJ whole genome shotgun (WGS) entry which is preliminary data.</text>
</comment>
<keyword evidence="4 5" id="KW-0472">Membrane</keyword>
<feature type="transmembrane region" description="Helical" evidence="5">
    <location>
        <begin position="103"/>
        <end position="122"/>
    </location>
</feature>
<feature type="transmembrane region" description="Helical" evidence="5">
    <location>
        <begin position="285"/>
        <end position="303"/>
    </location>
</feature>
<reference evidence="7 8" key="1">
    <citation type="submission" date="2024-03" db="EMBL/GenBank/DDBJ databases">
        <title>The Acrasis kona genome and developmental transcriptomes reveal deep origins of eukaryotic multicellular pathways.</title>
        <authorList>
            <person name="Sheikh S."/>
            <person name="Fu C.-J."/>
            <person name="Brown M.W."/>
            <person name="Baldauf S.L."/>
        </authorList>
    </citation>
    <scope>NUCLEOTIDE SEQUENCE [LARGE SCALE GENOMIC DNA]</scope>
    <source>
        <strain evidence="7 8">ATCC MYA-3509</strain>
    </source>
</reference>
<gene>
    <name evidence="7" type="ORF">AKO1_009013</name>
</gene>
<evidence type="ECO:0000256" key="3">
    <source>
        <dbReference type="ARBA" id="ARBA00022989"/>
    </source>
</evidence>
<feature type="transmembrane region" description="Helical" evidence="5">
    <location>
        <begin position="41"/>
        <end position="61"/>
    </location>
</feature>
<dbReference type="PANTHER" id="PTHR11132">
    <property type="entry name" value="SOLUTE CARRIER FAMILY 35"/>
    <property type="match status" value="1"/>
</dbReference>
<evidence type="ECO:0000313" key="8">
    <source>
        <dbReference type="Proteomes" id="UP001431209"/>
    </source>
</evidence>